<evidence type="ECO:0000313" key="8">
    <source>
        <dbReference type="Proteomes" id="UP000232638"/>
    </source>
</evidence>
<dbReference type="InterPro" id="IPR000014">
    <property type="entry name" value="PAS"/>
</dbReference>
<keyword evidence="7" id="KW-0808">Transferase</keyword>
<feature type="region of interest" description="Disordered" evidence="4">
    <location>
        <begin position="1"/>
        <end position="30"/>
    </location>
</feature>
<dbReference type="InterPro" id="IPR036890">
    <property type="entry name" value="HATPase_C_sf"/>
</dbReference>
<evidence type="ECO:0000256" key="5">
    <source>
        <dbReference type="SAM" id="Phobius"/>
    </source>
</evidence>
<keyword evidence="5" id="KW-0812">Transmembrane</keyword>
<dbReference type="Pfam" id="PF25323">
    <property type="entry name" value="6TM_PilS"/>
    <property type="match status" value="1"/>
</dbReference>
<dbReference type="InterPro" id="IPR004358">
    <property type="entry name" value="Sig_transdc_His_kin-like_C"/>
</dbReference>
<dbReference type="EC" id="2.7.13.3" evidence="2"/>
<dbReference type="InterPro" id="IPR005467">
    <property type="entry name" value="His_kinase_dom"/>
</dbReference>
<evidence type="ECO:0000256" key="1">
    <source>
        <dbReference type="ARBA" id="ARBA00000085"/>
    </source>
</evidence>
<protein>
    <recommendedName>
        <fullName evidence="2">histidine kinase</fullName>
        <ecNumber evidence="2">2.7.13.3</ecNumber>
    </recommendedName>
</protein>
<evidence type="ECO:0000256" key="2">
    <source>
        <dbReference type="ARBA" id="ARBA00012438"/>
    </source>
</evidence>
<dbReference type="KEGG" id="tsy:THSYN_00890"/>
<feature type="transmembrane region" description="Helical" evidence="5">
    <location>
        <begin position="177"/>
        <end position="201"/>
    </location>
</feature>
<dbReference type="Gene3D" id="1.10.287.130">
    <property type="match status" value="1"/>
</dbReference>
<gene>
    <name evidence="7" type="ORF">THSYN_00890</name>
</gene>
<dbReference type="SUPFAM" id="SSF55874">
    <property type="entry name" value="ATPase domain of HSP90 chaperone/DNA topoisomerase II/histidine kinase"/>
    <property type="match status" value="1"/>
</dbReference>
<feature type="transmembrane region" description="Helical" evidence="5">
    <location>
        <begin position="127"/>
        <end position="145"/>
    </location>
</feature>
<dbReference type="Gene3D" id="3.30.565.10">
    <property type="entry name" value="Histidine kinase-like ATPase, C-terminal domain"/>
    <property type="match status" value="1"/>
</dbReference>
<proteinExistence type="predicted"/>
<dbReference type="PROSITE" id="PS50109">
    <property type="entry name" value="HIS_KIN"/>
    <property type="match status" value="1"/>
</dbReference>
<dbReference type="Proteomes" id="UP000232638">
    <property type="component" value="Chromosome"/>
</dbReference>
<dbReference type="SUPFAM" id="SSF47384">
    <property type="entry name" value="Homodimeric domain of signal transducing histidine kinase"/>
    <property type="match status" value="1"/>
</dbReference>
<feature type="transmembrane region" description="Helical" evidence="5">
    <location>
        <begin position="76"/>
        <end position="97"/>
    </location>
</feature>
<dbReference type="PANTHER" id="PTHR43065:SF52">
    <property type="entry name" value="SENSOR PROTEIN KINASE PILS"/>
    <property type="match status" value="1"/>
</dbReference>
<keyword evidence="3" id="KW-0597">Phosphoprotein</keyword>
<dbReference type="SMART" id="SM00388">
    <property type="entry name" value="HisKA"/>
    <property type="match status" value="1"/>
</dbReference>
<dbReference type="OrthoDB" id="9815750at2"/>
<feature type="domain" description="Histidine kinase" evidence="6">
    <location>
        <begin position="342"/>
        <end position="552"/>
    </location>
</feature>
<dbReference type="Pfam" id="PF00512">
    <property type="entry name" value="HisKA"/>
    <property type="match status" value="1"/>
</dbReference>
<dbReference type="EMBL" id="CP020370">
    <property type="protein sequence ID" value="AUB79654.1"/>
    <property type="molecule type" value="Genomic_DNA"/>
</dbReference>
<comment type="catalytic activity">
    <reaction evidence="1">
        <text>ATP + protein L-histidine = ADP + protein N-phospho-L-histidine.</text>
        <dbReference type="EC" id="2.7.13.3"/>
    </reaction>
</comment>
<keyword evidence="5" id="KW-1133">Transmembrane helix</keyword>
<keyword evidence="8" id="KW-1185">Reference proteome</keyword>
<dbReference type="InterPro" id="IPR003661">
    <property type="entry name" value="HisK_dim/P_dom"/>
</dbReference>
<dbReference type="SMART" id="SM00387">
    <property type="entry name" value="HATPase_c"/>
    <property type="match status" value="1"/>
</dbReference>
<evidence type="ECO:0000259" key="6">
    <source>
        <dbReference type="PROSITE" id="PS50109"/>
    </source>
</evidence>
<dbReference type="AlphaFoldDB" id="A0A2K8U253"/>
<evidence type="ECO:0000256" key="3">
    <source>
        <dbReference type="ARBA" id="ARBA00022553"/>
    </source>
</evidence>
<feature type="transmembrane region" description="Helical" evidence="5">
    <location>
        <begin position="42"/>
        <end position="64"/>
    </location>
</feature>
<dbReference type="GO" id="GO:0000155">
    <property type="term" value="F:phosphorelay sensor kinase activity"/>
    <property type="evidence" value="ECO:0007669"/>
    <property type="project" value="InterPro"/>
</dbReference>
<dbReference type="Pfam" id="PF02518">
    <property type="entry name" value="HATPase_c"/>
    <property type="match status" value="1"/>
</dbReference>
<keyword evidence="5" id="KW-0472">Membrane</keyword>
<dbReference type="Gene3D" id="3.30.450.20">
    <property type="entry name" value="PAS domain"/>
    <property type="match status" value="1"/>
</dbReference>
<dbReference type="InterPro" id="IPR003594">
    <property type="entry name" value="HATPase_dom"/>
</dbReference>
<dbReference type="InterPro" id="IPR036097">
    <property type="entry name" value="HisK_dim/P_sf"/>
</dbReference>
<sequence length="552" mass="60636">MPSDKDQDPGAPGPSPKTSPRPAGPSERERWKRGRFPTWESLRWLFLFRLLMVVGLVLVFSPAVSDPLIAGLDVDLAWRVLVVYAVLVLASGINLYAQWPSRQSQVHLAIFVDLIAFTLVMHAGGGVGSGLGVLLAVAVAAAALLMEGRLSLLFASFAALAVITEQTYALLTGGATIASYTQAGILGLMFFAVALLAHVLYRRVRLAEELAARRKVDIDDLSKLNEFIIQDMAIGVVVVDGERKVRLMNQAARDMVNIPALAPEAPLREVCADLEDWLLDHIRPTAPQVGVIRIGNRELKPARQLLGDYRAAGVMLYLRDNQELIKEAQQIKLASLGTLTASIAHNIRNPLSAISHAGQLLGEAKGLSPDDRHLLDIIRRNCGRIDEIVRSVLQLSRRNQLDPQLTELVAWLEEFCDEFREANGLPADHLLLEFEPPPISVEVDPRHLHQIVSNLCENALIHAGSPDQPPHILLRVARAEGQDRARIEVTDDGPGVDQDSAGDIFNPFFTTKSSGTGLGLYIARELAETNGIRLEYRRERPRGSCFRLVFTA</sequence>
<dbReference type="CDD" id="cd00082">
    <property type="entry name" value="HisKA"/>
    <property type="match status" value="1"/>
</dbReference>
<organism evidence="7 8">
    <name type="scientific">Candidatus Thiodictyon syntrophicum</name>
    <dbReference type="NCBI Taxonomy" id="1166950"/>
    <lineage>
        <taxon>Bacteria</taxon>
        <taxon>Pseudomonadati</taxon>
        <taxon>Pseudomonadota</taxon>
        <taxon>Gammaproteobacteria</taxon>
        <taxon>Chromatiales</taxon>
        <taxon>Chromatiaceae</taxon>
        <taxon>Thiodictyon</taxon>
    </lineage>
</organism>
<feature type="compositionally biased region" description="Pro residues" evidence="4">
    <location>
        <begin position="11"/>
        <end position="23"/>
    </location>
</feature>
<dbReference type="PANTHER" id="PTHR43065">
    <property type="entry name" value="SENSOR HISTIDINE KINASE"/>
    <property type="match status" value="1"/>
</dbReference>
<name>A0A2K8U253_9GAMM</name>
<evidence type="ECO:0000313" key="7">
    <source>
        <dbReference type="EMBL" id="AUB79654.1"/>
    </source>
</evidence>
<keyword evidence="7" id="KW-0418">Kinase</keyword>
<dbReference type="Pfam" id="PF13188">
    <property type="entry name" value="PAS_8"/>
    <property type="match status" value="1"/>
</dbReference>
<dbReference type="RefSeq" id="WP_100917472.1">
    <property type="nucleotide sequence ID" value="NZ_CP020370.1"/>
</dbReference>
<accession>A0A2K8U253</accession>
<dbReference type="PRINTS" id="PR00344">
    <property type="entry name" value="BCTRLSENSOR"/>
</dbReference>
<reference evidence="7 8" key="1">
    <citation type="submission" date="2017-03" db="EMBL/GenBank/DDBJ databases">
        <title>Complete genome sequence of Candidatus 'Thiodictyon syntrophicum' sp. nov. strain Cad16T, a photolithoautotroph purple sulfur bacterium isolated from an alpine meromictic lake.</title>
        <authorList>
            <person name="Luedin S.M."/>
            <person name="Pothier J.F."/>
            <person name="Danza F."/>
            <person name="Storelli N."/>
            <person name="Wittwer M."/>
            <person name="Tonolla M."/>
        </authorList>
    </citation>
    <scope>NUCLEOTIDE SEQUENCE [LARGE SCALE GENOMIC DNA]</scope>
    <source>
        <strain evidence="7 8">Cad16T</strain>
    </source>
</reference>
<evidence type="ECO:0000256" key="4">
    <source>
        <dbReference type="SAM" id="MobiDB-lite"/>
    </source>
</evidence>
<feature type="transmembrane region" description="Helical" evidence="5">
    <location>
        <begin position="152"/>
        <end position="171"/>
    </location>
</feature>